<dbReference type="EMBL" id="CVRL01000029">
    <property type="protein sequence ID" value="CRL11393.1"/>
    <property type="molecule type" value="Genomic_DNA"/>
</dbReference>
<feature type="chain" id="PRO_5005217280" evidence="1">
    <location>
        <begin position="25"/>
        <end position="161"/>
    </location>
</feature>
<feature type="signal peptide" evidence="1">
    <location>
        <begin position="1"/>
        <end position="24"/>
    </location>
</feature>
<dbReference type="NCBIfam" id="NF041384">
    <property type="entry name" value="YHS_seleno_dom"/>
    <property type="match status" value="1"/>
</dbReference>
<keyword evidence="3" id="KW-1185">Reference proteome</keyword>
<evidence type="ECO:0000256" key="1">
    <source>
        <dbReference type="SAM" id="SignalP"/>
    </source>
</evidence>
<accession>A0A0H5D3S6</accession>
<gene>
    <name evidence="2" type="ORF">NIT7321_02249</name>
</gene>
<protein>
    <submittedName>
        <fullName evidence="2">YHS domain protein</fullName>
    </submittedName>
</protein>
<proteinExistence type="predicted"/>
<evidence type="ECO:0000313" key="3">
    <source>
        <dbReference type="Proteomes" id="UP000043764"/>
    </source>
</evidence>
<dbReference type="AlphaFoldDB" id="A0A0H5D3S6"/>
<evidence type="ECO:0000313" key="2">
    <source>
        <dbReference type="EMBL" id="CRL11393.1"/>
    </source>
</evidence>
<name>A0A0H5D3S6_9RHOB</name>
<organism evidence="2 3">
    <name type="scientific">Phaeobacter italicus</name>
    <dbReference type="NCBI Taxonomy" id="481446"/>
    <lineage>
        <taxon>Bacteria</taxon>
        <taxon>Pseudomonadati</taxon>
        <taxon>Pseudomonadota</taxon>
        <taxon>Alphaproteobacteria</taxon>
        <taxon>Rhodobacterales</taxon>
        <taxon>Roseobacteraceae</taxon>
        <taxon>Phaeobacter</taxon>
    </lineage>
</organism>
<dbReference type="Proteomes" id="UP000043764">
    <property type="component" value="Unassembled WGS sequence"/>
</dbReference>
<dbReference type="RefSeq" id="WP_008562333.1">
    <property type="nucleotide sequence ID" value="NZ_CVRL01000029.1"/>
</dbReference>
<keyword evidence="1" id="KW-0732">Signal</keyword>
<dbReference type="GeneID" id="57289062"/>
<sequence>MFKKLAIASALLTSLALSGTAAMAADEYNVSRGITAAGAPLGLHGVDPVEFIETANPVEGSAAYTAVHDGVAYYFSTEANMKTFEVNPAEYLPQNGGYCTFGVSVGKKFDGDPEFHAVIDDKLYVFLNRAIYDEFNKDRAGTISKAEEQWQNIRSTTVGDL</sequence>
<reference evidence="3" key="1">
    <citation type="submission" date="2015-05" db="EMBL/GenBank/DDBJ databases">
        <authorList>
            <person name="Rodrigo-Torres Lidia"/>
            <person name="Arahal R.David."/>
        </authorList>
    </citation>
    <scope>NUCLEOTIDE SEQUENCE [LARGE SCALE GENOMIC DNA]</scope>
    <source>
        <strain evidence="3">CECT 7321</strain>
    </source>
</reference>